<dbReference type="EMBL" id="JBHSNO010000016">
    <property type="protein sequence ID" value="MFC5591490.1"/>
    <property type="molecule type" value="Genomic_DNA"/>
</dbReference>
<dbReference type="RefSeq" id="WP_381439342.1">
    <property type="nucleotide sequence ID" value="NZ_JBHSNO010000016.1"/>
</dbReference>
<keyword evidence="2" id="KW-1185">Reference proteome</keyword>
<proteinExistence type="predicted"/>
<reference evidence="2" key="1">
    <citation type="journal article" date="2019" name="Int. J. Syst. Evol. Microbiol.">
        <title>The Global Catalogue of Microorganisms (GCM) 10K type strain sequencing project: providing services to taxonomists for standard genome sequencing and annotation.</title>
        <authorList>
            <consortium name="The Broad Institute Genomics Platform"/>
            <consortium name="The Broad Institute Genome Sequencing Center for Infectious Disease"/>
            <person name="Wu L."/>
            <person name="Ma J."/>
        </authorList>
    </citation>
    <scope>NUCLEOTIDE SEQUENCE [LARGE SCALE GENOMIC DNA]</scope>
    <source>
        <strain evidence="2">CGMCC 4.1434</strain>
    </source>
</reference>
<gene>
    <name evidence="1" type="ORF">ACFPRA_21625</name>
</gene>
<evidence type="ECO:0000313" key="1">
    <source>
        <dbReference type="EMBL" id="MFC5591490.1"/>
    </source>
</evidence>
<comment type="caution">
    <text evidence="1">The sequence shown here is derived from an EMBL/GenBank/DDBJ whole genome shotgun (WGS) entry which is preliminary data.</text>
</comment>
<sequence length="134" mass="14237">MSLEIFSLAPTVFQALKVGEPNPKKAKRIVYGQATSDANGIATLYFTDNGLATGNPFLTTIDYAVSSVYSTNPTINARPRVQMREKNVAAKYVSANVTSISGVTVLGISVLGSENPVSGIVVDFMILGSFNTEE</sequence>
<name>A0ABW0TPS4_9BACL</name>
<accession>A0ABW0TPS4</accession>
<protein>
    <submittedName>
        <fullName evidence="1">Uncharacterized protein</fullName>
    </submittedName>
</protein>
<evidence type="ECO:0000313" key="2">
    <source>
        <dbReference type="Proteomes" id="UP001596109"/>
    </source>
</evidence>
<organism evidence="1 2">
    <name type="scientific">Sporosarcina soli</name>
    <dbReference type="NCBI Taxonomy" id="334736"/>
    <lineage>
        <taxon>Bacteria</taxon>
        <taxon>Bacillati</taxon>
        <taxon>Bacillota</taxon>
        <taxon>Bacilli</taxon>
        <taxon>Bacillales</taxon>
        <taxon>Caryophanaceae</taxon>
        <taxon>Sporosarcina</taxon>
    </lineage>
</organism>
<dbReference type="Proteomes" id="UP001596109">
    <property type="component" value="Unassembled WGS sequence"/>
</dbReference>